<reference evidence="1 2" key="1">
    <citation type="submission" date="2015-10" db="EMBL/GenBank/DDBJ databases">
        <title>Complete genome sequence of hyperthermophilic archaeon Pyrodictium delaneyi Su06.</title>
        <authorList>
            <person name="Jung J.-H."/>
            <person name="Lin J."/>
            <person name="Holden J.F."/>
            <person name="Park C.-S."/>
        </authorList>
    </citation>
    <scope>NUCLEOTIDE SEQUENCE [LARGE SCALE GENOMIC DNA]</scope>
    <source>
        <strain evidence="1 2">Su06</strain>
    </source>
</reference>
<sequence>MSTINKSLITPSVCEEYVTRYSRLIRIAVAIHLVKKHGVTQLKAAKLTGVQQPLLNYVLRGHRRPQGLDELEKLSGFSELVEWISQRLLKGEPIDMCTICRQLLSLMGKTCPTERPKYQQVK</sequence>
<accession>A0A0P0N2Q2</accession>
<dbReference type="KEGG" id="pdl:Pyrde_0766"/>
<dbReference type="EMBL" id="CP013011">
    <property type="protein sequence ID" value="ALL00816.1"/>
    <property type="molecule type" value="Genomic_DNA"/>
</dbReference>
<proteinExistence type="predicted"/>
<name>A0A0P0N2Q2_9CREN</name>
<dbReference type="InterPro" id="IPR001387">
    <property type="entry name" value="Cro/C1-type_HTH"/>
</dbReference>
<gene>
    <name evidence="1" type="ORF">Pyrde_0766</name>
</gene>
<dbReference type="AlphaFoldDB" id="A0A0P0N2Q2"/>
<dbReference type="InterPro" id="IPR010982">
    <property type="entry name" value="Lambda_DNA-bd_dom_sf"/>
</dbReference>
<dbReference type="GeneID" id="42878325"/>
<dbReference type="CDD" id="cd00093">
    <property type="entry name" value="HTH_XRE"/>
    <property type="match status" value="1"/>
</dbReference>
<dbReference type="GO" id="GO:0003677">
    <property type="term" value="F:DNA binding"/>
    <property type="evidence" value="ECO:0007669"/>
    <property type="project" value="InterPro"/>
</dbReference>
<dbReference type="RefSeq" id="WP_143522041.1">
    <property type="nucleotide sequence ID" value="NZ_CP013011.1"/>
</dbReference>
<evidence type="ECO:0000313" key="1">
    <source>
        <dbReference type="EMBL" id="ALL00816.1"/>
    </source>
</evidence>
<protein>
    <submittedName>
        <fullName evidence="1">Putative transcriptional regulator</fullName>
    </submittedName>
</protein>
<organism evidence="1 2">
    <name type="scientific">Pyrodictium delaneyi</name>
    <dbReference type="NCBI Taxonomy" id="1273541"/>
    <lineage>
        <taxon>Archaea</taxon>
        <taxon>Thermoproteota</taxon>
        <taxon>Thermoprotei</taxon>
        <taxon>Desulfurococcales</taxon>
        <taxon>Pyrodictiaceae</taxon>
        <taxon>Pyrodictium</taxon>
    </lineage>
</organism>
<dbReference type="STRING" id="1273541.Pyrde_0766"/>
<evidence type="ECO:0000313" key="2">
    <source>
        <dbReference type="Proteomes" id="UP000058613"/>
    </source>
</evidence>
<dbReference type="Proteomes" id="UP000058613">
    <property type="component" value="Chromosome"/>
</dbReference>
<dbReference type="SUPFAM" id="SSF47413">
    <property type="entry name" value="lambda repressor-like DNA-binding domains"/>
    <property type="match status" value="1"/>
</dbReference>